<protein>
    <recommendedName>
        <fullName evidence="3">MarR family transcriptional regulator</fullName>
    </recommendedName>
</protein>
<accession>A0A1F2P8K1</accession>
<evidence type="ECO:0000313" key="1">
    <source>
        <dbReference type="EMBL" id="OFV67365.1"/>
    </source>
</evidence>
<proteinExistence type="predicted"/>
<dbReference type="STRING" id="1838285.SCAL_001283"/>
<evidence type="ECO:0000313" key="2">
    <source>
        <dbReference type="Proteomes" id="UP000186940"/>
    </source>
</evidence>
<name>A0A1F2P8K1_9EURY</name>
<dbReference type="EMBL" id="LYOS01000004">
    <property type="protein sequence ID" value="OFV67365.1"/>
    <property type="molecule type" value="Genomic_DNA"/>
</dbReference>
<evidence type="ECO:0008006" key="3">
    <source>
        <dbReference type="Google" id="ProtNLM"/>
    </source>
</evidence>
<keyword evidence="2" id="KW-1185">Reference proteome</keyword>
<organism evidence="1 2">
    <name type="scientific">Candidatus Syntropharchaeum caldarium</name>
    <dbReference type="NCBI Taxonomy" id="1838285"/>
    <lineage>
        <taxon>Archaea</taxon>
        <taxon>Methanobacteriati</taxon>
        <taxon>Methanobacteriota</taxon>
        <taxon>Stenosarchaea group</taxon>
        <taxon>Methanomicrobia</taxon>
        <taxon>Methanosarcinales</taxon>
        <taxon>ANME-2 cluster</taxon>
        <taxon>Candidatus Syntropharchaeum</taxon>
    </lineage>
</organism>
<comment type="caution">
    <text evidence="1">The sequence shown here is derived from an EMBL/GenBank/DDBJ whole genome shotgun (WGS) entry which is preliminary data.</text>
</comment>
<sequence>MKILKSILGKSVHLQIILLYYNDRSFFTNITGLTEKTGKSHVTVRKVVADLLKANILKETDIGTSRVIRLNEDNPYTKALIEFLDTINNIENDMRFKSLIKDRRLK</sequence>
<dbReference type="AlphaFoldDB" id="A0A1F2P8K1"/>
<dbReference type="Proteomes" id="UP000186940">
    <property type="component" value="Unassembled WGS sequence"/>
</dbReference>
<reference evidence="1" key="1">
    <citation type="submission" date="2016-05" db="EMBL/GenBank/DDBJ databases">
        <title>Microbial consortia oxidize butane by reversing methanogenesis.</title>
        <authorList>
            <person name="Laso-Perez R."/>
            <person name="Richter M."/>
            <person name="Wegener G."/>
            <person name="Musat F."/>
        </authorList>
    </citation>
    <scope>NUCLEOTIDE SEQUENCE [LARGE SCALE GENOMIC DNA]</scope>
    <source>
        <strain evidence="1">BOX2</strain>
    </source>
</reference>
<gene>
    <name evidence="1" type="ORF">SCAL_001283</name>
</gene>